<dbReference type="Proteomes" id="UP000219465">
    <property type="component" value="Unassembled WGS sequence"/>
</dbReference>
<dbReference type="GO" id="GO:0006355">
    <property type="term" value="P:regulation of DNA-templated transcription"/>
    <property type="evidence" value="ECO:0007669"/>
    <property type="project" value="InterPro"/>
</dbReference>
<sequence length="475" mass="50936">MGPGRNAPAQGALVLTGTRPNRQRRKSQKSYSRRDPADLKPGLAARQAAARLLSAVTESRASLDGLLDPAGGNPAFTGLGEQDRLLVRAILLSALRHLQVIDAFIDRLVDNPLPEGAKALRQVLRVGAAQILYLDVPDRAAVDLAVTQADSDPRNRRFAGLVNALLRRMTREKEMLLPEIAAITPDFPDWFESRLRAAYKSEAEAILSMLSQPPAIDVTVKDDPGGWAEKLGGVVLPTGSVRIARPDGPVSGLPGFDAGAWWVQDAAASLPAQMFSRLEGLEIADLCAAPGGKTAQLALAGARVTACDQSATRLERLRGNLARLGLDVSTQLTRAQDLIAPEGFDGVLLDAPCSSTGTVRRHPDIPYTKGPDDIMRLARVQRDLLDHAAGLVRPGGELVFSNCSLDPEEGEEMVAGFLSDHPAWTIRPMDGSRWPGLENAITAKGEIRTHPAMLADEDPRLAGLDGFYAVLLARQ</sequence>
<feature type="binding site" evidence="5">
    <location>
        <position position="350"/>
    </location>
    <ligand>
        <name>S-adenosyl-L-methionine</name>
        <dbReference type="ChEBI" id="CHEBI:59789"/>
    </ligand>
</feature>
<feature type="active site" description="Nucleophile" evidence="5">
    <location>
        <position position="403"/>
    </location>
</feature>
<reference evidence="9" key="1">
    <citation type="submission" date="2017-08" db="EMBL/GenBank/DDBJ databases">
        <authorList>
            <person name="Varghese N."/>
            <person name="Submissions S."/>
        </authorList>
    </citation>
    <scope>NUCLEOTIDE SEQUENCE [LARGE SCALE GENOMIC DNA]</scope>
    <source>
        <strain evidence="9">KCTC 23107</strain>
    </source>
</reference>
<dbReference type="InterPro" id="IPR023267">
    <property type="entry name" value="RCMT"/>
</dbReference>
<keyword evidence="9" id="KW-1185">Reference proteome</keyword>
<gene>
    <name evidence="8" type="ORF">SAMN05877838_1823</name>
</gene>
<dbReference type="InterPro" id="IPR006027">
    <property type="entry name" value="NusB_RsmB_TIM44"/>
</dbReference>
<accession>A0A286IAA7</accession>
<protein>
    <submittedName>
        <fullName evidence="8">16S rRNA (Cytosine967-C5)-methyltransferase</fullName>
    </submittedName>
</protein>
<dbReference type="InterPro" id="IPR049560">
    <property type="entry name" value="MeTrfase_RsmB-F_NOP2_cat"/>
</dbReference>
<dbReference type="PANTHER" id="PTHR22807">
    <property type="entry name" value="NOP2 YEAST -RELATED NOL1/NOP2/FMU SUN DOMAIN-CONTAINING"/>
    <property type="match status" value="1"/>
</dbReference>
<evidence type="ECO:0000256" key="5">
    <source>
        <dbReference type="PROSITE-ProRule" id="PRU01023"/>
    </source>
</evidence>
<dbReference type="InterPro" id="IPR001678">
    <property type="entry name" value="MeTrfase_RsmB-F_NOP2_dom"/>
</dbReference>
<dbReference type="RefSeq" id="WP_097107098.1">
    <property type="nucleotide sequence ID" value="NZ_OCPC01000002.1"/>
</dbReference>
<evidence type="ECO:0000259" key="7">
    <source>
        <dbReference type="PROSITE" id="PS51686"/>
    </source>
</evidence>
<evidence type="ECO:0000313" key="8">
    <source>
        <dbReference type="EMBL" id="SOE16937.1"/>
    </source>
</evidence>
<dbReference type="PRINTS" id="PR02008">
    <property type="entry name" value="RCMTFAMILY"/>
</dbReference>
<feature type="domain" description="SAM-dependent MTase RsmB/NOP-type" evidence="7">
    <location>
        <begin position="181"/>
        <end position="475"/>
    </location>
</feature>
<evidence type="ECO:0000256" key="6">
    <source>
        <dbReference type="SAM" id="MobiDB-lite"/>
    </source>
</evidence>
<comment type="caution">
    <text evidence="5">Lacks conserved residue(s) required for the propagation of feature annotation.</text>
</comment>
<evidence type="ECO:0000256" key="4">
    <source>
        <dbReference type="ARBA" id="ARBA00022884"/>
    </source>
</evidence>
<dbReference type="CDD" id="cd02440">
    <property type="entry name" value="AdoMet_MTases"/>
    <property type="match status" value="1"/>
</dbReference>
<dbReference type="OrthoDB" id="9810297at2"/>
<dbReference type="GO" id="GO:0008173">
    <property type="term" value="F:RNA methyltransferase activity"/>
    <property type="evidence" value="ECO:0007669"/>
    <property type="project" value="InterPro"/>
</dbReference>
<organism evidence="8 9">
    <name type="scientific">Hoeflea halophila</name>
    <dbReference type="NCBI Taxonomy" id="714899"/>
    <lineage>
        <taxon>Bacteria</taxon>
        <taxon>Pseudomonadati</taxon>
        <taxon>Pseudomonadota</taxon>
        <taxon>Alphaproteobacteria</taxon>
        <taxon>Hyphomicrobiales</taxon>
        <taxon>Rhizobiaceae</taxon>
        <taxon>Hoeflea</taxon>
    </lineage>
</organism>
<keyword evidence="2 5" id="KW-0808">Transferase</keyword>
<keyword evidence="3 5" id="KW-0949">S-adenosyl-L-methionine</keyword>
<feature type="binding site" evidence="5">
    <location>
        <begin position="287"/>
        <end position="293"/>
    </location>
    <ligand>
        <name>S-adenosyl-L-methionine</name>
        <dbReference type="ChEBI" id="CHEBI:59789"/>
    </ligand>
</feature>
<dbReference type="PROSITE" id="PS51686">
    <property type="entry name" value="SAM_MT_RSMB_NOP"/>
    <property type="match status" value="1"/>
</dbReference>
<dbReference type="Pfam" id="PF01189">
    <property type="entry name" value="Methyltr_RsmB-F"/>
    <property type="match status" value="1"/>
</dbReference>
<dbReference type="GO" id="GO:0003723">
    <property type="term" value="F:RNA binding"/>
    <property type="evidence" value="ECO:0007669"/>
    <property type="project" value="UniProtKB-UniRule"/>
</dbReference>
<dbReference type="SUPFAM" id="SSF48013">
    <property type="entry name" value="NusB-like"/>
    <property type="match status" value="1"/>
</dbReference>
<dbReference type="EMBL" id="OCPC01000002">
    <property type="protein sequence ID" value="SOE16937.1"/>
    <property type="molecule type" value="Genomic_DNA"/>
</dbReference>
<dbReference type="InterPro" id="IPR035926">
    <property type="entry name" value="NusB-like_sf"/>
</dbReference>
<dbReference type="GO" id="GO:0001510">
    <property type="term" value="P:RNA methylation"/>
    <property type="evidence" value="ECO:0007669"/>
    <property type="project" value="InterPro"/>
</dbReference>
<evidence type="ECO:0000313" key="9">
    <source>
        <dbReference type="Proteomes" id="UP000219465"/>
    </source>
</evidence>
<evidence type="ECO:0000256" key="1">
    <source>
        <dbReference type="ARBA" id="ARBA00022603"/>
    </source>
</evidence>
<dbReference type="SUPFAM" id="SSF53335">
    <property type="entry name" value="S-adenosyl-L-methionine-dependent methyltransferases"/>
    <property type="match status" value="1"/>
</dbReference>
<comment type="similarity">
    <text evidence="5">Belongs to the class I-like SAM-binding methyltransferase superfamily. RsmB/NOP family.</text>
</comment>
<name>A0A286IAA7_9HYPH</name>
<dbReference type="AlphaFoldDB" id="A0A286IAA7"/>
<dbReference type="Pfam" id="PF01029">
    <property type="entry name" value="NusB"/>
    <property type="match status" value="1"/>
</dbReference>
<dbReference type="Gene3D" id="3.40.50.150">
    <property type="entry name" value="Vaccinia Virus protein VP39"/>
    <property type="match status" value="1"/>
</dbReference>
<dbReference type="Gene3D" id="1.10.940.10">
    <property type="entry name" value="NusB-like"/>
    <property type="match status" value="1"/>
</dbReference>
<dbReference type="PANTHER" id="PTHR22807:SF61">
    <property type="entry name" value="NOL1_NOP2_SUN FAMILY PROTEIN _ ANTITERMINATION NUSB DOMAIN-CONTAINING PROTEIN"/>
    <property type="match status" value="1"/>
</dbReference>
<keyword evidence="4 5" id="KW-0694">RNA-binding</keyword>
<dbReference type="InterPro" id="IPR029063">
    <property type="entry name" value="SAM-dependent_MTases_sf"/>
</dbReference>
<feature type="region of interest" description="Disordered" evidence="6">
    <location>
        <begin position="1"/>
        <end position="40"/>
    </location>
</feature>
<evidence type="ECO:0000256" key="3">
    <source>
        <dbReference type="ARBA" id="ARBA00022691"/>
    </source>
</evidence>
<proteinExistence type="inferred from homology"/>
<feature type="binding site" evidence="5">
    <location>
        <position position="308"/>
    </location>
    <ligand>
        <name>S-adenosyl-L-methionine</name>
        <dbReference type="ChEBI" id="CHEBI:59789"/>
    </ligand>
</feature>
<keyword evidence="1 5" id="KW-0489">Methyltransferase</keyword>
<evidence type="ECO:0000256" key="2">
    <source>
        <dbReference type="ARBA" id="ARBA00022679"/>
    </source>
</evidence>